<reference evidence="3" key="1">
    <citation type="journal article" date="2019" name="Int. J. Syst. Evol. Microbiol.">
        <title>The Global Catalogue of Microorganisms (GCM) 10K type strain sequencing project: providing services to taxonomists for standard genome sequencing and annotation.</title>
        <authorList>
            <consortium name="The Broad Institute Genomics Platform"/>
            <consortium name="The Broad Institute Genome Sequencing Center for Infectious Disease"/>
            <person name="Wu L."/>
            <person name="Ma J."/>
        </authorList>
    </citation>
    <scope>NUCLEOTIDE SEQUENCE [LARGE SCALE GENOMIC DNA]</scope>
    <source>
        <strain evidence="3">JCM 9373</strain>
    </source>
</reference>
<sequence length="204" mass="22400">MQATTILGLVMDAAAVTVLAYALYYRRHHRRDLLFAYVALNAGIFAVVSLLLVQRVDLAVGFGLFGVLSIIRLRSNEITQGEIAYYFTAIALGLVNALAAGWPLTALVLDAVLLGVIYVADHPRLLGRTRRRVVTLDVVHADPRALRADLESRLRVPVLECAVQEVDYVRDTMVVDVRYREAREGRSAALPRPGRCHAGAGRPA</sequence>
<feature type="transmembrane region" description="Helical" evidence="1">
    <location>
        <begin position="106"/>
        <end position="122"/>
    </location>
</feature>
<dbReference type="InterPro" id="IPR032531">
    <property type="entry name" value="DUF4956"/>
</dbReference>
<protein>
    <submittedName>
        <fullName evidence="2">DUF4956 domain-containing protein</fullName>
    </submittedName>
</protein>
<accession>A0ABP6N379</accession>
<dbReference type="Pfam" id="PF16316">
    <property type="entry name" value="DUF4956"/>
    <property type="match status" value="1"/>
</dbReference>
<name>A0ABP6N379_9ACTN</name>
<keyword evidence="3" id="KW-1185">Reference proteome</keyword>
<gene>
    <name evidence="2" type="ORF">GCM10010466_26490</name>
</gene>
<evidence type="ECO:0000256" key="1">
    <source>
        <dbReference type="SAM" id="Phobius"/>
    </source>
</evidence>
<keyword evidence="1" id="KW-1133">Transmembrane helix</keyword>
<dbReference type="Proteomes" id="UP001500320">
    <property type="component" value="Unassembled WGS sequence"/>
</dbReference>
<proteinExistence type="predicted"/>
<dbReference type="EMBL" id="BAAAUT010000018">
    <property type="protein sequence ID" value="GAA3134454.1"/>
    <property type="molecule type" value="Genomic_DNA"/>
</dbReference>
<keyword evidence="1" id="KW-0472">Membrane</keyword>
<evidence type="ECO:0000313" key="2">
    <source>
        <dbReference type="EMBL" id="GAA3134454.1"/>
    </source>
</evidence>
<keyword evidence="1" id="KW-0812">Transmembrane</keyword>
<comment type="caution">
    <text evidence="2">The sequence shown here is derived from an EMBL/GenBank/DDBJ whole genome shotgun (WGS) entry which is preliminary data.</text>
</comment>
<organism evidence="2 3">
    <name type="scientific">Planomonospora alba</name>
    <dbReference type="NCBI Taxonomy" id="161354"/>
    <lineage>
        <taxon>Bacteria</taxon>
        <taxon>Bacillati</taxon>
        <taxon>Actinomycetota</taxon>
        <taxon>Actinomycetes</taxon>
        <taxon>Streptosporangiales</taxon>
        <taxon>Streptosporangiaceae</taxon>
        <taxon>Planomonospora</taxon>
    </lineage>
</organism>
<feature type="transmembrane region" description="Helical" evidence="1">
    <location>
        <begin position="6"/>
        <end position="24"/>
    </location>
</feature>
<feature type="transmembrane region" description="Helical" evidence="1">
    <location>
        <begin position="33"/>
        <end position="52"/>
    </location>
</feature>
<evidence type="ECO:0000313" key="3">
    <source>
        <dbReference type="Proteomes" id="UP001500320"/>
    </source>
</evidence>